<feature type="transmembrane region" description="Helical" evidence="1">
    <location>
        <begin position="39"/>
        <end position="57"/>
    </location>
</feature>
<accession>A0A430FA73</accession>
<keyword evidence="3" id="KW-1185">Reference proteome</keyword>
<name>A0A430FA73_9BIFI</name>
<reference evidence="2 3" key="1">
    <citation type="submission" date="2018-09" db="EMBL/GenBank/DDBJ databases">
        <title>Characterization of the phylogenetic diversity of five novel species belonging to the genus Bifidobacterium.</title>
        <authorList>
            <person name="Lugli G.A."/>
            <person name="Duranti S."/>
            <person name="Milani C."/>
        </authorList>
    </citation>
    <scope>NUCLEOTIDE SEQUENCE [LARGE SCALE GENOMIC DNA]</scope>
    <source>
        <strain evidence="2 3">2020B</strain>
    </source>
</reference>
<evidence type="ECO:0000256" key="1">
    <source>
        <dbReference type="SAM" id="Phobius"/>
    </source>
</evidence>
<evidence type="ECO:0000313" key="2">
    <source>
        <dbReference type="EMBL" id="RSX49734.1"/>
    </source>
</evidence>
<comment type="caution">
    <text evidence="2">The sequence shown here is derived from an EMBL/GenBank/DDBJ whole genome shotgun (WGS) entry which is preliminary data.</text>
</comment>
<dbReference type="EMBL" id="QXGI01000001">
    <property type="protein sequence ID" value="RSX49734.1"/>
    <property type="molecule type" value="Genomic_DNA"/>
</dbReference>
<dbReference type="AlphaFoldDB" id="A0A430FA73"/>
<gene>
    <name evidence="2" type="ORF">D2E22_0195</name>
</gene>
<protein>
    <submittedName>
        <fullName evidence="2">Uncharacterized protein</fullName>
    </submittedName>
</protein>
<organism evidence="2 3">
    <name type="scientific">Bifidobacterium castoris</name>
    <dbReference type="NCBI Taxonomy" id="2306972"/>
    <lineage>
        <taxon>Bacteria</taxon>
        <taxon>Bacillati</taxon>
        <taxon>Actinomycetota</taxon>
        <taxon>Actinomycetes</taxon>
        <taxon>Bifidobacteriales</taxon>
        <taxon>Bifidobacteriaceae</taxon>
        <taxon>Bifidobacterium</taxon>
    </lineage>
</organism>
<sequence>MTIGRPPVIHAVASASAVLPVNFVPAWLCSGSGGDEETMIWVIIAVLILGIGAYFGNEYRLDRKAHKLNSSSEEDRRLAAELQDIARKIDEGKYLYR</sequence>
<proteinExistence type="predicted"/>
<keyword evidence="1" id="KW-0472">Membrane</keyword>
<evidence type="ECO:0000313" key="3">
    <source>
        <dbReference type="Proteomes" id="UP000288052"/>
    </source>
</evidence>
<dbReference type="RefSeq" id="WP_241218108.1">
    <property type="nucleotide sequence ID" value="NZ_QXGI01000001.1"/>
</dbReference>
<dbReference type="Proteomes" id="UP000288052">
    <property type="component" value="Unassembled WGS sequence"/>
</dbReference>
<keyword evidence="1" id="KW-0812">Transmembrane</keyword>
<keyword evidence="1" id="KW-1133">Transmembrane helix</keyword>